<name>A0AAE1RJU9_9SOLA</name>
<dbReference type="PANTHER" id="PTHR31190:SF122">
    <property type="entry name" value="ETHYLENE-RESPONSIVE TRANSCRIPTION FACTOR 15-LIKE"/>
    <property type="match status" value="1"/>
</dbReference>
<dbReference type="GO" id="GO:0003677">
    <property type="term" value="F:DNA binding"/>
    <property type="evidence" value="ECO:0007669"/>
    <property type="project" value="UniProtKB-KW"/>
</dbReference>
<feature type="compositionally biased region" description="Basic and acidic residues" evidence="8">
    <location>
        <begin position="1"/>
        <end position="10"/>
    </location>
</feature>
<dbReference type="InterPro" id="IPR001471">
    <property type="entry name" value="AP2/ERF_dom"/>
</dbReference>
<keyword evidence="7" id="KW-0539">Nucleus</keyword>
<dbReference type="GO" id="GO:0009873">
    <property type="term" value="P:ethylene-activated signaling pathway"/>
    <property type="evidence" value="ECO:0007669"/>
    <property type="project" value="InterPro"/>
</dbReference>
<dbReference type="PROSITE" id="PS51032">
    <property type="entry name" value="AP2_ERF"/>
    <property type="match status" value="1"/>
</dbReference>
<evidence type="ECO:0000256" key="4">
    <source>
        <dbReference type="ARBA" id="ARBA00023125"/>
    </source>
</evidence>
<keyword evidence="6" id="KW-0804">Transcription</keyword>
<evidence type="ECO:0000256" key="7">
    <source>
        <dbReference type="ARBA" id="ARBA00023242"/>
    </source>
</evidence>
<evidence type="ECO:0000313" key="10">
    <source>
        <dbReference type="EMBL" id="KAK4353023.1"/>
    </source>
</evidence>
<feature type="region of interest" description="Disordered" evidence="8">
    <location>
        <begin position="1"/>
        <end position="33"/>
    </location>
</feature>
<protein>
    <recommendedName>
        <fullName evidence="9">AP2/ERF domain-containing protein</fullName>
    </recommendedName>
</protein>
<dbReference type="PANTHER" id="PTHR31190">
    <property type="entry name" value="DNA-BINDING DOMAIN"/>
    <property type="match status" value="1"/>
</dbReference>
<keyword evidence="4" id="KW-0238">DNA-binding</keyword>
<accession>A0AAE1RJU9</accession>
<dbReference type="Gene3D" id="3.30.730.10">
    <property type="entry name" value="AP2/ERF domain"/>
    <property type="match status" value="1"/>
</dbReference>
<dbReference type="Pfam" id="PF00847">
    <property type="entry name" value="AP2"/>
    <property type="match status" value="1"/>
</dbReference>
<sequence length="175" mass="19950">MDLKIQDEKQTSNFVESSSLEDNKNDFSPERSQKKVKHYIGVRRRPWGKFAAEIRDSTRNGIRVWLGTFNSAEEAAMAYDQVALSMRGPSTCLNFPVETVSKMLKETENCNFFKKGLSPAAALKEKHKKRCSNISRKKGKRKKVVNEEENNIVFIFEDLGSDLLDELLSDHSSSN</sequence>
<dbReference type="SUPFAM" id="SSF54171">
    <property type="entry name" value="DNA-binding domain"/>
    <property type="match status" value="1"/>
</dbReference>
<evidence type="ECO:0000256" key="6">
    <source>
        <dbReference type="ARBA" id="ARBA00023163"/>
    </source>
</evidence>
<organism evidence="10 11">
    <name type="scientific">Anisodus tanguticus</name>
    <dbReference type="NCBI Taxonomy" id="243964"/>
    <lineage>
        <taxon>Eukaryota</taxon>
        <taxon>Viridiplantae</taxon>
        <taxon>Streptophyta</taxon>
        <taxon>Embryophyta</taxon>
        <taxon>Tracheophyta</taxon>
        <taxon>Spermatophyta</taxon>
        <taxon>Magnoliopsida</taxon>
        <taxon>eudicotyledons</taxon>
        <taxon>Gunneridae</taxon>
        <taxon>Pentapetalae</taxon>
        <taxon>asterids</taxon>
        <taxon>lamiids</taxon>
        <taxon>Solanales</taxon>
        <taxon>Solanaceae</taxon>
        <taxon>Solanoideae</taxon>
        <taxon>Hyoscyameae</taxon>
        <taxon>Anisodus</taxon>
    </lineage>
</organism>
<dbReference type="SMART" id="SM00380">
    <property type="entry name" value="AP2"/>
    <property type="match status" value="1"/>
</dbReference>
<comment type="subcellular location">
    <subcellularLocation>
        <location evidence="1">Nucleus</location>
    </subcellularLocation>
</comment>
<keyword evidence="11" id="KW-1185">Reference proteome</keyword>
<keyword evidence="2" id="KW-0611">Plant defense</keyword>
<evidence type="ECO:0000256" key="2">
    <source>
        <dbReference type="ARBA" id="ARBA00022821"/>
    </source>
</evidence>
<evidence type="ECO:0000256" key="8">
    <source>
        <dbReference type="SAM" id="MobiDB-lite"/>
    </source>
</evidence>
<keyword evidence="3" id="KW-0805">Transcription regulation</keyword>
<dbReference type="AlphaFoldDB" id="A0AAE1RJU9"/>
<evidence type="ECO:0000259" key="9">
    <source>
        <dbReference type="PROSITE" id="PS51032"/>
    </source>
</evidence>
<dbReference type="CDD" id="cd00018">
    <property type="entry name" value="AP2"/>
    <property type="match status" value="1"/>
</dbReference>
<dbReference type="InterPro" id="IPR016177">
    <property type="entry name" value="DNA-bd_dom_sf"/>
</dbReference>
<dbReference type="EMBL" id="JAVYJV010000015">
    <property type="protein sequence ID" value="KAK4353023.1"/>
    <property type="molecule type" value="Genomic_DNA"/>
</dbReference>
<reference evidence="10" key="1">
    <citation type="submission" date="2023-12" db="EMBL/GenBank/DDBJ databases">
        <title>Genome assembly of Anisodus tanguticus.</title>
        <authorList>
            <person name="Wang Y.-J."/>
        </authorList>
    </citation>
    <scope>NUCLEOTIDE SEQUENCE</scope>
    <source>
        <strain evidence="10">KB-2021</strain>
        <tissue evidence="10">Leaf</tissue>
    </source>
</reference>
<evidence type="ECO:0000256" key="1">
    <source>
        <dbReference type="ARBA" id="ARBA00004123"/>
    </source>
</evidence>
<proteinExistence type="predicted"/>
<evidence type="ECO:0000256" key="5">
    <source>
        <dbReference type="ARBA" id="ARBA00023159"/>
    </source>
</evidence>
<feature type="domain" description="AP2/ERF" evidence="9">
    <location>
        <begin position="38"/>
        <end position="96"/>
    </location>
</feature>
<gene>
    <name evidence="10" type="ORF">RND71_028541</name>
</gene>
<dbReference type="GO" id="GO:0003700">
    <property type="term" value="F:DNA-binding transcription factor activity"/>
    <property type="evidence" value="ECO:0007669"/>
    <property type="project" value="InterPro"/>
</dbReference>
<dbReference type="FunFam" id="3.30.730.10:FF:000001">
    <property type="entry name" value="Ethylene-responsive transcription factor 2"/>
    <property type="match status" value="1"/>
</dbReference>
<feature type="compositionally biased region" description="Polar residues" evidence="8">
    <location>
        <begin position="11"/>
        <end position="20"/>
    </location>
</feature>
<dbReference type="Proteomes" id="UP001291623">
    <property type="component" value="Unassembled WGS sequence"/>
</dbReference>
<dbReference type="InterPro" id="IPR044808">
    <property type="entry name" value="ERF_plant"/>
</dbReference>
<keyword evidence="5" id="KW-0010">Activator</keyword>
<comment type="caution">
    <text evidence="10">The sequence shown here is derived from an EMBL/GenBank/DDBJ whole genome shotgun (WGS) entry which is preliminary data.</text>
</comment>
<evidence type="ECO:0000256" key="3">
    <source>
        <dbReference type="ARBA" id="ARBA00023015"/>
    </source>
</evidence>
<evidence type="ECO:0000313" key="11">
    <source>
        <dbReference type="Proteomes" id="UP001291623"/>
    </source>
</evidence>
<feature type="compositionally biased region" description="Basic and acidic residues" evidence="8">
    <location>
        <begin position="21"/>
        <end position="33"/>
    </location>
</feature>
<dbReference type="PRINTS" id="PR00367">
    <property type="entry name" value="ETHRSPELEMNT"/>
</dbReference>
<dbReference type="GO" id="GO:0005634">
    <property type="term" value="C:nucleus"/>
    <property type="evidence" value="ECO:0007669"/>
    <property type="project" value="UniProtKB-SubCell"/>
</dbReference>
<dbReference type="GO" id="GO:0006952">
    <property type="term" value="P:defense response"/>
    <property type="evidence" value="ECO:0007669"/>
    <property type="project" value="UniProtKB-KW"/>
</dbReference>
<dbReference type="InterPro" id="IPR036955">
    <property type="entry name" value="AP2/ERF_dom_sf"/>
</dbReference>